<sequence>MSLLAASTRAPRRILATELCGLYSQRRTASTGKMAPSQRWKERAKRPVALGPEREAALTRKQTEKVDIAQRVKSLPDLTPQERAIECRTTTQAAADMTREQANFLAFWRMNMEDGMSPLQSARSCLEWLSPLTLDDVYGLTFILRNKGSVGCAKTGRQLVSLCAELGHAEATIQVVASALRQDATKPGVMASRTAVMALDRLRKVSSTGNVRALVMEANVARNARQVDRAATLYQKALDVMSTDDGTQSGDKYSKIKDELSSPWIELAYLYHTQGQYVAALKAYQAGTERDDPMAYFNLARLDLYMAGNQHTHDWLYNITKAAASGYYKAAHELGEYYANSATNPSIPQQSFLDKLADFGAFLYKQNVNLNPKANIAHHDAFANTPELRIKLAHQWLLTARKNYYLPADITLAELYLQKFIYPEGTLSKPLDPYGHSTDEDRIDNPLYSPDKAQVVLTEVLTACLKIAEAKSISTTNAEYLHLARPWSLHAEVLEAVEGDELLQQLKDSAEMIADAAGIDIYSTPELPKGIPHLGFLRYHKGTRGEGLKEKEEE</sequence>
<dbReference type="SMART" id="SM00028">
    <property type="entry name" value="TPR"/>
    <property type="match status" value="2"/>
</dbReference>
<dbReference type="SUPFAM" id="SSF48452">
    <property type="entry name" value="TPR-like"/>
    <property type="match status" value="1"/>
</dbReference>
<protein>
    <submittedName>
        <fullName evidence="1">Uncharacterized protein</fullName>
    </submittedName>
</protein>
<comment type="caution">
    <text evidence="1">The sequence shown here is derived from an EMBL/GenBank/DDBJ whole genome shotgun (WGS) entry which is preliminary data.</text>
</comment>
<keyword evidence="2" id="KW-1185">Reference proteome</keyword>
<proteinExistence type="predicted"/>
<dbReference type="Gene3D" id="1.25.40.10">
    <property type="entry name" value="Tetratricopeptide repeat domain"/>
    <property type="match status" value="1"/>
</dbReference>
<accession>A0A9N8JGD5</accession>
<gene>
    <name evidence="1" type="ORF">AWRI4619_LOCUS4641</name>
</gene>
<organism evidence="1 2">
    <name type="scientific">Aureobasidium vineae</name>
    <dbReference type="NCBI Taxonomy" id="2773715"/>
    <lineage>
        <taxon>Eukaryota</taxon>
        <taxon>Fungi</taxon>
        <taxon>Dikarya</taxon>
        <taxon>Ascomycota</taxon>
        <taxon>Pezizomycotina</taxon>
        <taxon>Dothideomycetes</taxon>
        <taxon>Dothideomycetidae</taxon>
        <taxon>Dothideales</taxon>
        <taxon>Saccotheciaceae</taxon>
        <taxon>Aureobasidium</taxon>
    </lineage>
</organism>
<name>A0A9N8JGD5_9PEZI</name>
<dbReference type="InterPro" id="IPR011990">
    <property type="entry name" value="TPR-like_helical_dom_sf"/>
</dbReference>
<dbReference type="Proteomes" id="UP000716446">
    <property type="component" value="Unassembled WGS sequence"/>
</dbReference>
<dbReference type="AlphaFoldDB" id="A0A9N8JGD5"/>
<dbReference type="EMBL" id="CAIJEN010000005">
    <property type="protein sequence ID" value="CAD0087488.1"/>
    <property type="molecule type" value="Genomic_DNA"/>
</dbReference>
<dbReference type="InterPro" id="IPR019734">
    <property type="entry name" value="TPR_rpt"/>
</dbReference>
<evidence type="ECO:0000313" key="1">
    <source>
        <dbReference type="EMBL" id="CAD0087488.1"/>
    </source>
</evidence>
<reference evidence="1" key="1">
    <citation type="submission" date="2020-06" db="EMBL/GenBank/DDBJ databases">
        <authorList>
            <person name="Onetto C."/>
        </authorList>
    </citation>
    <scope>NUCLEOTIDE SEQUENCE</scope>
</reference>
<evidence type="ECO:0000313" key="2">
    <source>
        <dbReference type="Proteomes" id="UP000716446"/>
    </source>
</evidence>